<protein>
    <submittedName>
        <fullName evidence="3">DNA-processing protein DprA</fullName>
    </submittedName>
</protein>
<organism evidence="3 4">
    <name type="scientific">Candidatus Dojkabacteria bacterium</name>
    <dbReference type="NCBI Taxonomy" id="2099670"/>
    <lineage>
        <taxon>Bacteria</taxon>
        <taxon>Candidatus Dojkabacteria</taxon>
    </lineage>
</organism>
<feature type="non-terminal residue" evidence="3">
    <location>
        <position position="116"/>
    </location>
</feature>
<dbReference type="PANTHER" id="PTHR43022:SF1">
    <property type="entry name" value="PROTEIN SMF"/>
    <property type="match status" value="1"/>
</dbReference>
<comment type="similarity">
    <text evidence="1">Belongs to the DprA/Smf family.</text>
</comment>
<dbReference type="PANTHER" id="PTHR43022">
    <property type="entry name" value="PROTEIN SMF"/>
    <property type="match status" value="1"/>
</dbReference>
<dbReference type="EMBL" id="JACFOF010000001">
    <property type="protein sequence ID" value="MBW7953262.1"/>
    <property type="molecule type" value="Genomic_DNA"/>
</dbReference>
<dbReference type="GO" id="GO:0009294">
    <property type="term" value="P:DNA-mediated transformation"/>
    <property type="evidence" value="ECO:0007669"/>
    <property type="project" value="InterPro"/>
</dbReference>
<dbReference type="Pfam" id="PF02481">
    <property type="entry name" value="DNA_processg_A"/>
    <property type="match status" value="1"/>
</dbReference>
<evidence type="ECO:0000313" key="3">
    <source>
        <dbReference type="EMBL" id="MBW7953262.1"/>
    </source>
</evidence>
<dbReference type="Gene3D" id="3.40.50.450">
    <property type="match status" value="1"/>
</dbReference>
<dbReference type="Proteomes" id="UP000781173">
    <property type="component" value="Unassembled WGS sequence"/>
</dbReference>
<dbReference type="AlphaFoldDB" id="A0A952AJJ2"/>
<reference evidence="3" key="1">
    <citation type="journal article" date="2022" name="ISME J.">
        <title>A general approach to explore prokaryotic protein glycosylation reveals the unique surface layer modulation of an anammox bacterium.</title>
        <authorList>
            <person name="Pabst M."/>
            <person name="Grouzdev D.S."/>
            <person name="Lawson C.E."/>
            <person name="Kleikamp H.B.C."/>
            <person name="de Ram C."/>
            <person name="Louwen R."/>
            <person name="Lin Y.M."/>
            <person name="Lucker S."/>
            <person name="van Loosdrecht M.C.M."/>
            <person name="Laureni M."/>
        </authorList>
    </citation>
    <scope>NUCLEOTIDE SEQUENCE</scope>
    <source>
        <strain evidence="3">BROCD043</strain>
    </source>
</reference>
<evidence type="ECO:0000259" key="2">
    <source>
        <dbReference type="Pfam" id="PF02481"/>
    </source>
</evidence>
<comment type="caution">
    <text evidence="3">The sequence shown here is derived from an EMBL/GenBank/DDBJ whole genome shotgun (WGS) entry which is preliminary data.</text>
</comment>
<proteinExistence type="inferred from homology"/>
<name>A0A952AJJ2_9BACT</name>
<feature type="domain" description="Smf/DprA SLOG" evidence="2">
    <location>
        <begin position="67"/>
        <end position="116"/>
    </location>
</feature>
<sequence>MTEQEKYSRLILANTQGVGPTFFKKVLNDYQSINSFLQDNSSTLYKKVKHKLGIAKSACSEIDTNSFVVYGEANYPINLLNIADAPLVLFYKGRIEIINQRRNIAVVGTRNCTSYG</sequence>
<accession>A0A952AJJ2</accession>
<evidence type="ECO:0000313" key="4">
    <source>
        <dbReference type="Proteomes" id="UP000781173"/>
    </source>
</evidence>
<gene>
    <name evidence="3" type="ORF">H3C67_00535</name>
</gene>
<evidence type="ECO:0000256" key="1">
    <source>
        <dbReference type="ARBA" id="ARBA00006525"/>
    </source>
</evidence>
<dbReference type="InterPro" id="IPR003488">
    <property type="entry name" value="DprA"/>
</dbReference>
<dbReference type="InterPro" id="IPR057666">
    <property type="entry name" value="DrpA_SLOG"/>
</dbReference>